<comment type="caution">
    <text evidence="2">The sequence shown here is derived from an EMBL/GenBank/DDBJ whole genome shotgun (WGS) entry which is preliminary data.</text>
</comment>
<dbReference type="Pfam" id="PF07969">
    <property type="entry name" value="Amidohydro_3"/>
    <property type="match status" value="1"/>
</dbReference>
<sequence>MSGSTSMKTPALVIERVRLSGAHGEIERTDVDLHIADGRIAQIVPTGSAPAADGAEVVDGAGALALPGTVDAHCHVDKTLWGRPWRPHTAGPVLEDRIRNGEEGRAELGLPAPDTIRALLKQMIATGTTAARTHTDVDPEIGLAGLERVAEAAEELKHAIDVQQVAFPQGGLLIRPGTAELLEEALRRGLADVVGGIDPAALERDSVRHLDTVFGLAATYGARVDIHLHERGTLGAHTMELAIEHTRRHGLAGRVTLSHAVAVAEVDAAQAARIRAGLAEQGISLVTATVYNTPVLPIADLARDGVNVGAGNDGVRDLWGPWGLGDMLERTHHLAYRSGYRTDEQIARAFDVAVTGGAIAMGREPARIAPGAPADLFLVGADGIGEAVAARPVRRLVVKNGAVVARDGQTLDA</sequence>
<evidence type="ECO:0000313" key="2">
    <source>
        <dbReference type="EMBL" id="MDQ4213601.1"/>
    </source>
</evidence>
<dbReference type="EMBL" id="JAVFCB010000003">
    <property type="protein sequence ID" value="MDQ4213601.1"/>
    <property type="molecule type" value="Genomic_DNA"/>
</dbReference>
<dbReference type="NCBIfam" id="NF004636">
    <property type="entry name" value="PRK05985.1"/>
    <property type="match status" value="1"/>
</dbReference>
<dbReference type="Gene3D" id="2.30.40.10">
    <property type="entry name" value="Urease, subunit C, domain 1"/>
    <property type="match status" value="1"/>
</dbReference>
<gene>
    <name evidence="2" type="ORF">RBR11_06695</name>
</gene>
<dbReference type="InterPro" id="IPR052349">
    <property type="entry name" value="Metallo-hydrolase_Enzymes"/>
</dbReference>
<dbReference type="PANTHER" id="PTHR32027:SF9">
    <property type="entry name" value="BLL3847 PROTEIN"/>
    <property type="match status" value="1"/>
</dbReference>
<evidence type="ECO:0000313" key="3">
    <source>
        <dbReference type="Proteomes" id="UP001230289"/>
    </source>
</evidence>
<feature type="domain" description="Amidohydrolase 3" evidence="1">
    <location>
        <begin position="56"/>
        <end position="404"/>
    </location>
</feature>
<accession>A0ABU0XER3</accession>
<dbReference type="SUPFAM" id="SSF51556">
    <property type="entry name" value="Metallo-dependent hydrolases"/>
    <property type="match status" value="1"/>
</dbReference>
<evidence type="ECO:0000259" key="1">
    <source>
        <dbReference type="Pfam" id="PF07969"/>
    </source>
</evidence>
<dbReference type="InterPro" id="IPR011059">
    <property type="entry name" value="Metal-dep_hydrolase_composite"/>
</dbReference>
<dbReference type="PANTHER" id="PTHR32027">
    <property type="entry name" value="CYTOSINE DEAMINASE"/>
    <property type="match status" value="1"/>
</dbReference>
<protein>
    <submittedName>
        <fullName evidence="2">Amidohydrolase</fullName>
    </submittedName>
</protein>
<reference evidence="2 3" key="1">
    <citation type="submission" date="2023-08" db="EMBL/GenBank/DDBJ databases">
        <title>Microbacterium sp. nov., isolated from a waste landfill.</title>
        <authorList>
            <person name="Wen W."/>
        </authorList>
    </citation>
    <scope>NUCLEOTIDE SEQUENCE [LARGE SCALE GENOMIC DNA]</scope>
    <source>
        <strain evidence="2 3">ASV81</strain>
    </source>
</reference>
<dbReference type="Proteomes" id="UP001230289">
    <property type="component" value="Unassembled WGS sequence"/>
</dbReference>
<dbReference type="SUPFAM" id="SSF51338">
    <property type="entry name" value="Composite domain of metallo-dependent hydrolases"/>
    <property type="match status" value="1"/>
</dbReference>
<dbReference type="RefSeq" id="WP_308488543.1">
    <property type="nucleotide sequence ID" value="NZ_JAVFCB010000003.1"/>
</dbReference>
<proteinExistence type="predicted"/>
<organism evidence="2 3">
    <name type="scientific">Microbacterium capsulatum</name>
    <dbReference type="NCBI Taxonomy" id="3041921"/>
    <lineage>
        <taxon>Bacteria</taxon>
        <taxon>Bacillati</taxon>
        <taxon>Actinomycetota</taxon>
        <taxon>Actinomycetes</taxon>
        <taxon>Micrococcales</taxon>
        <taxon>Microbacteriaceae</taxon>
        <taxon>Microbacterium</taxon>
    </lineage>
</organism>
<dbReference type="Gene3D" id="3.20.20.140">
    <property type="entry name" value="Metal-dependent hydrolases"/>
    <property type="match status" value="1"/>
</dbReference>
<dbReference type="CDD" id="cd01293">
    <property type="entry name" value="Bact_CD"/>
    <property type="match status" value="1"/>
</dbReference>
<name>A0ABU0XER3_9MICO</name>
<dbReference type="InterPro" id="IPR013108">
    <property type="entry name" value="Amidohydro_3"/>
</dbReference>
<keyword evidence="3" id="KW-1185">Reference proteome</keyword>
<dbReference type="InterPro" id="IPR032466">
    <property type="entry name" value="Metal_Hydrolase"/>
</dbReference>